<gene>
    <name evidence="3" type="ORF">EDD18DRAFT_1329159</name>
</gene>
<keyword evidence="4" id="KW-1185">Reference proteome</keyword>
<comment type="caution">
    <text evidence="3">The sequence shown here is derived from an EMBL/GenBank/DDBJ whole genome shotgun (WGS) entry which is preliminary data.</text>
</comment>
<dbReference type="AlphaFoldDB" id="A0AA39QE92"/>
<feature type="compositionally biased region" description="Polar residues" evidence="1">
    <location>
        <begin position="24"/>
        <end position="36"/>
    </location>
</feature>
<evidence type="ECO:0000256" key="1">
    <source>
        <dbReference type="SAM" id="MobiDB-lite"/>
    </source>
</evidence>
<keyword evidence="2" id="KW-0732">Signal</keyword>
<evidence type="ECO:0000313" key="3">
    <source>
        <dbReference type="EMBL" id="KAK0499943.1"/>
    </source>
</evidence>
<accession>A0AA39QE92</accession>
<feature type="chain" id="PRO_5041276347" evidence="2">
    <location>
        <begin position="23"/>
        <end position="169"/>
    </location>
</feature>
<evidence type="ECO:0000256" key="2">
    <source>
        <dbReference type="SAM" id="SignalP"/>
    </source>
</evidence>
<reference evidence="3" key="1">
    <citation type="submission" date="2023-06" db="EMBL/GenBank/DDBJ databases">
        <authorList>
            <consortium name="Lawrence Berkeley National Laboratory"/>
            <person name="Ahrendt S."/>
            <person name="Sahu N."/>
            <person name="Indic B."/>
            <person name="Wong-Bajracharya J."/>
            <person name="Merenyi Z."/>
            <person name="Ke H.-M."/>
            <person name="Monk M."/>
            <person name="Kocsube S."/>
            <person name="Drula E."/>
            <person name="Lipzen A."/>
            <person name="Balint B."/>
            <person name="Henrissat B."/>
            <person name="Andreopoulos B."/>
            <person name="Martin F.M."/>
            <person name="Harder C.B."/>
            <person name="Rigling D."/>
            <person name="Ford K.L."/>
            <person name="Foster G.D."/>
            <person name="Pangilinan J."/>
            <person name="Papanicolaou A."/>
            <person name="Barry K."/>
            <person name="LaButti K."/>
            <person name="Viragh M."/>
            <person name="Koriabine M."/>
            <person name="Yan M."/>
            <person name="Riley R."/>
            <person name="Champramary S."/>
            <person name="Plett K.L."/>
            <person name="Tsai I.J."/>
            <person name="Slot J."/>
            <person name="Sipos G."/>
            <person name="Plett J."/>
            <person name="Nagy L.G."/>
            <person name="Grigoriev I.V."/>
        </authorList>
    </citation>
    <scope>NUCLEOTIDE SEQUENCE</scope>
    <source>
        <strain evidence="3">HWK02</strain>
    </source>
</reference>
<proteinExistence type="predicted"/>
<dbReference type="EMBL" id="JAUEPU010000008">
    <property type="protein sequence ID" value="KAK0499943.1"/>
    <property type="molecule type" value="Genomic_DNA"/>
</dbReference>
<dbReference type="Proteomes" id="UP001175228">
    <property type="component" value="Unassembled WGS sequence"/>
</dbReference>
<protein>
    <submittedName>
        <fullName evidence="3">Uncharacterized protein</fullName>
    </submittedName>
</protein>
<sequence length="169" mass="18486">MREMGSYLYLLYLVAKFVTTDSRNVTPRTEDTTPISSPGIPDDSDAGLQRKIPNKLSEEPDGAVVHCVSISQVCFKIGRITVPPALVLALSGCSGGNYTRSNPPPGYLAAQKAVAEGEAKDLLKGGWKRVPKSERWWEGSFGEDIEKTRAARSPIMEDIRLGMQRANAY</sequence>
<evidence type="ECO:0000313" key="4">
    <source>
        <dbReference type="Proteomes" id="UP001175228"/>
    </source>
</evidence>
<name>A0AA39QE92_9AGAR</name>
<feature type="region of interest" description="Disordered" evidence="1">
    <location>
        <begin position="24"/>
        <end position="49"/>
    </location>
</feature>
<organism evidence="3 4">
    <name type="scientific">Armillaria luteobubalina</name>
    <dbReference type="NCBI Taxonomy" id="153913"/>
    <lineage>
        <taxon>Eukaryota</taxon>
        <taxon>Fungi</taxon>
        <taxon>Dikarya</taxon>
        <taxon>Basidiomycota</taxon>
        <taxon>Agaricomycotina</taxon>
        <taxon>Agaricomycetes</taxon>
        <taxon>Agaricomycetidae</taxon>
        <taxon>Agaricales</taxon>
        <taxon>Marasmiineae</taxon>
        <taxon>Physalacriaceae</taxon>
        <taxon>Armillaria</taxon>
    </lineage>
</organism>
<feature type="signal peptide" evidence="2">
    <location>
        <begin position="1"/>
        <end position="22"/>
    </location>
</feature>